<organism evidence="1 2">
    <name type="scientific">Candidatus Terrybacteria bacterium RIFCSPHIGHO2_01_FULL_48_17</name>
    <dbReference type="NCBI Taxonomy" id="1802362"/>
    <lineage>
        <taxon>Bacteria</taxon>
        <taxon>Candidatus Terryibacteriota</taxon>
    </lineage>
</organism>
<proteinExistence type="predicted"/>
<dbReference type="Proteomes" id="UP000177629">
    <property type="component" value="Unassembled WGS sequence"/>
</dbReference>
<reference evidence="1 2" key="1">
    <citation type="journal article" date="2016" name="Nat. Commun.">
        <title>Thousands of microbial genomes shed light on interconnected biogeochemical processes in an aquifer system.</title>
        <authorList>
            <person name="Anantharaman K."/>
            <person name="Brown C.T."/>
            <person name="Hug L.A."/>
            <person name="Sharon I."/>
            <person name="Castelle C.J."/>
            <person name="Probst A.J."/>
            <person name="Thomas B.C."/>
            <person name="Singh A."/>
            <person name="Wilkins M.J."/>
            <person name="Karaoz U."/>
            <person name="Brodie E.L."/>
            <person name="Williams K.H."/>
            <person name="Hubbard S.S."/>
            <person name="Banfield J.F."/>
        </authorList>
    </citation>
    <scope>NUCLEOTIDE SEQUENCE [LARGE SCALE GENOMIC DNA]</scope>
</reference>
<evidence type="ECO:0000313" key="1">
    <source>
        <dbReference type="EMBL" id="OHA48734.1"/>
    </source>
</evidence>
<dbReference type="STRING" id="1802362.A2806_01255"/>
<accession>A0A1G2PK78</accession>
<dbReference type="AlphaFoldDB" id="A0A1G2PK78"/>
<comment type="caution">
    <text evidence="1">The sequence shown here is derived from an EMBL/GenBank/DDBJ whole genome shotgun (WGS) entry which is preliminary data.</text>
</comment>
<dbReference type="EMBL" id="MHSS01000004">
    <property type="protein sequence ID" value="OHA48734.1"/>
    <property type="molecule type" value="Genomic_DNA"/>
</dbReference>
<protein>
    <submittedName>
        <fullName evidence="1">Uncharacterized protein</fullName>
    </submittedName>
</protein>
<name>A0A1G2PK78_9BACT</name>
<sequence>MTLFELIEKKLRFASVNTESWADVERVIIWSVPHKPRLDFYHHMAPRAVTPGEAKHLFKNVTINGASSGDDTLPDFTVITKRFVVFVDHRQHSAPSTYIGPRRTHDVLTAAPRQPIL</sequence>
<gene>
    <name evidence="1" type="ORF">A2806_01255</name>
</gene>
<evidence type="ECO:0000313" key="2">
    <source>
        <dbReference type="Proteomes" id="UP000177629"/>
    </source>
</evidence>